<name>A0A1G7WY93_ANETH</name>
<dbReference type="AlphaFoldDB" id="A0A1G7WY93"/>
<dbReference type="EMBL" id="FNDE01000002">
    <property type="protein sequence ID" value="SDG76290.1"/>
    <property type="molecule type" value="Genomic_DNA"/>
</dbReference>
<feature type="compositionally biased region" description="Basic and acidic residues" evidence="1">
    <location>
        <begin position="76"/>
        <end position="88"/>
    </location>
</feature>
<dbReference type="Pfam" id="PF02286">
    <property type="entry name" value="Dehydratase_LU"/>
    <property type="match status" value="1"/>
</dbReference>
<dbReference type="GO" id="GO:0031419">
    <property type="term" value="F:cobalamin binding"/>
    <property type="evidence" value="ECO:0007669"/>
    <property type="project" value="InterPro"/>
</dbReference>
<evidence type="ECO:0000313" key="3">
    <source>
        <dbReference type="EMBL" id="SDG76290.1"/>
    </source>
</evidence>
<dbReference type="SUPFAM" id="SSF51703">
    <property type="entry name" value="Cobalamin (vitamin B12)-dependent enzymes"/>
    <property type="match status" value="1"/>
</dbReference>
<dbReference type="Proteomes" id="UP000198956">
    <property type="component" value="Unassembled WGS sequence"/>
</dbReference>
<sequence>MMQVSQLTKRSQRFLMLERQPINQDGFVTEWPEMGFVAMSSPNDPNPSVKVENGKIVELDGKSRAGSFYRRLCDKREDNRKSHGDGRAGYRAYARGHSCSARRDC</sequence>
<organism evidence="3 4">
    <name type="scientific">Aneurinibacillus thermoaerophilus</name>
    <dbReference type="NCBI Taxonomy" id="143495"/>
    <lineage>
        <taxon>Bacteria</taxon>
        <taxon>Bacillati</taxon>
        <taxon>Bacillota</taxon>
        <taxon>Bacilli</taxon>
        <taxon>Bacillales</taxon>
        <taxon>Paenibacillaceae</taxon>
        <taxon>Aneurinibacillus group</taxon>
        <taxon>Aneurinibacillus</taxon>
    </lineage>
</organism>
<accession>A0A1G7WY93</accession>
<protein>
    <submittedName>
        <fullName evidence="3">Dehydratase large subunit</fullName>
    </submittedName>
</protein>
<dbReference type="InterPro" id="IPR003206">
    <property type="entry name" value="Diol/glycerol_deHydtase_lsu"/>
</dbReference>
<proteinExistence type="predicted"/>
<reference evidence="3 4" key="1">
    <citation type="submission" date="2016-10" db="EMBL/GenBank/DDBJ databases">
        <authorList>
            <person name="de Groot N.N."/>
        </authorList>
    </citation>
    <scope>NUCLEOTIDE SEQUENCE [LARGE SCALE GENOMIC DNA]</scope>
    <source>
        <strain evidence="3 4">L 420-91</strain>
    </source>
</reference>
<dbReference type="Gene3D" id="3.20.20.350">
    <property type="entry name" value="Diol/glycerol dehydratase, large subunit"/>
    <property type="match status" value="1"/>
</dbReference>
<evidence type="ECO:0000259" key="2">
    <source>
        <dbReference type="Pfam" id="PF02286"/>
    </source>
</evidence>
<dbReference type="InterPro" id="IPR016176">
    <property type="entry name" value="Cbl-dep_enz_cat"/>
</dbReference>
<dbReference type="InterPro" id="IPR036999">
    <property type="entry name" value="Diol/glycerol_deHase_lsu_sf"/>
</dbReference>
<gene>
    <name evidence="3" type="ORF">SAMN04489735_1002180</name>
</gene>
<dbReference type="GO" id="GO:0016836">
    <property type="term" value="F:hydro-lyase activity"/>
    <property type="evidence" value="ECO:0007669"/>
    <property type="project" value="InterPro"/>
</dbReference>
<feature type="domain" description="Diol/glycerol dehydratase large subunit" evidence="2">
    <location>
        <begin position="9"/>
        <end position="65"/>
    </location>
</feature>
<feature type="region of interest" description="Disordered" evidence="1">
    <location>
        <begin position="76"/>
        <end position="105"/>
    </location>
</feature>
<evidence type="ECO:0000313" key="4">
    <source>
        <dbReference type="Proteomes" id="UP000198956"/>
    </source>
</evidence>
<evidence type="ECO:0000256" key="1">
    <source>
        <dbReference type="SAM" id="MobiDB-lite"/>
    </source>
</evidence>